<proteinExistence type="predicted"/>
<protein>
    <recommendedName>
        <fullName evidence="2">RING-type domain-containing protein</fullName>
    </recommendedName>
</protein>
<dbReference type="InterPro" id="IPR011011">
    <property type="entry name" value="Znf_FYVE_PHD"/>
</dbReference>
<comment type="caution">
    <text evidence="1">The sequence shown here is derived from an EMBL/GenBank/DDBJ whole genome shotgun (WGS) entry which is preliminary data.</text>
</comment>
<gene>
    <name evidence="1" type="ORF">S01H1_44100</name>
</gene>
<dbReference type="SUPFAM" id="SSF57903">
    <property type="entry name" value="FYVE/PHD zinc finger"/>
    <property type="match status" value="1"/>
</dbReference>
<reference evidence="1" key="1">
    <citation type="journal article" date="2014" name="Front. Microbiol.">
        <title>High frequency of phylogenetically diverse reductive dehalogenase-homologous genes in deep subseafloor sedimentary metagenomes.</title>
        <authorList>
            <person name="Kawai M."/>
            <person name="Futagami T."/>
            <person name="Toyoda A."/>
            <person name="Takaki Y."/>
            <person name="Nishi S."/>
            <person name="Hori S."/>
            <person name="Arai W."/>
            <person name="Tsubouchi T."/>
            <person name="Morono Y."/>
            <person name="Uchiyama I."/>
            <person name="Ito T."/>
            <person name="Fujiyama A."/>
            <person name="Inagaki F."/>
            <person name="Takami H."/>
        </authorList>
    </citation>
    <scope>NUCLEOTIDE SEQUENCE</scope>
    <source>
        <strain evidence="1">Expedition CK06-06</strain>
    </source>
</reference>
<evidence type="ECO:0000313" key="1">
    <source>
        <dbReference type="EMBL" id="GAG04732.1"/>
    </source>
</evidence>
<accession>X0UZX3</accession>
<organism evidence="1">
    <name type="scientific">marine sediment metagenome</name>
    <dbReference type="NCBI Taxonomy" id="412755"/>
    <lineage>
        <taxon>unclassified sequences</taxon>
        <taxon>metagenomes</taxon>
        <taxon>ecological metagenomes</taxon>
    </lineage>
</organism>
<evidence type="ECO:0008006" key="2">
    <source>
        <dbReference type="Google" id="ProtNLM"/>
    </source>
</evidence>
<dbReference type="AlphaFoldDB" id="X0UZX3"/>
<name>X0UZX3_9ZZZZ</name>
<dbReference type="Gene3D" id="3.30.40.10">
    <property type="entry name" value="Zinc/RING finger domain, C3HC4 (zinc finger)"/>
    <property type="match status" value="1"/>
</dbReference>
<sequence length="82" mass="9758">MNYIKECLINRRRIRELDTLLRNEKTCLICWDIIDINNYATCIICNIFLHKDCEERFRANKGYCKCPHCMQIGTMASPRAIE</sequence>
<dbReference type="InterPro" id="IPR013083">
    <property type="entry name" value="Znf_RING/FYVE/PHD"/>
</dbReference>
<dbReference type="EMBL" id="BARS01028119">
    <property type="protein sequence ID" value="GAG04732.1"/>
    <property type="molecule type" value="Genomic_DNA"/>
</dbReference>